<evidence type="ECO:0000313" key="3">
    <source>
        <dbReference type="Proteomes" id="UP000198873"/>
    </source>
</evidence>
<dbReference type="Proteomes" id="UP000198873">
    <property type="component" value="Unassembled WGS sequence"/>
</dbReference>
<proteinExistence type="predicted"/>
<keyword evidence="3" id="KW-1185">Reference proteome</keyword>
<feature type="compositionally biased region" description="Basic and acidic residues" evidence="1">
    <location>
        <begin position="97"/>
        <end position="108"/>
    </location>
</feature>
<reference evidence="3" key="1">
    <citation type="submission" date="2016-10" db="EMBL/GenBank/DDBJ databases">
        <authorList>
            <person name="Varghese N."/>
            <person name="Submissions S."/>
        </authorList>
    </citation>
    <scope>NUCLEOTIDE SEQUENCE [LARGE SCALE GENOMIC DNA]</scope>
    <source>
        <strain evidence="3">CGMCC 4.7047</strain>
    </source>
</reference>
<evidence type="ECO:0000313" key="2">
    <source>
        <dbReference type="EMBL" id="SFS93373.1"/>
    </source>
</evidence>
<dbReference type="EMBL" id="FPAB01000005">
    <property type="protein sequence ID" value="SFS93373.1"/>
    <property type="molecule type" value="Genomic_DNA"/>
</dbReference>
<feature type="region of interest" description="Disordered" evidence="1">
    <location>
        <begin position="1"/>
        <end position="267"/>
    </location>
</feature>
<evidence type="ECO:0000256" key="1">
    <source>
        <dbReference type="SAM" id="MobiDB-lite"/>
    </source>
</evidence>
<sequence>MRWPCRPLRDVSVPGRGGRAVALPPAAGSERAGARGPCGRSARDGRGCAGRRPRARGTGGRTRVTDGGARDTARMPRAPAGGTDRRTGRRRPGSACAEHRPEAADGRASRLPPTRRGRTAAGRPGRADGGGGRRTCGRADVTDDASLAVFSAPDPRRGSSVAPRPPTIGRPAAGGACAGGGRPVRFRGVRGGSTPRGTPLPLCGGSPARMAGALTARVRPRSRRSAPSANAAVERLRRRSGRRPVRVGVTRRHRRLHPGACRSAEGR</sequence>
<name>A0A1I6TVW4_9ACTN</name>
<feature type="compositionally biased region" description="Basic residues" evidence="1">
    <location>
        <begin position="236"/>
        <end position="257"/>
    </location>
</feature>
<dbReference type="AlphaFoldDB" id="A0A1I6TVW4"/>
<gene>
    <name evidence="2" type="ORF">SAMN05444716_10523</name>
</gene>
<protein>
    <submittedName>
        <fullName evidence="2">Uncharacterized protein</fullName>
    </submittedName>
</protein>
<accession>A0A1I6TVW4</accession>
<organism evidence="2 3">
    <name type="scientific">Streptomyces harbinensis</name>
    <dbReference type="NCBI Taxonomy" id="1176198"/>
    <lineage>
        <taxon>Bacteria</taxon>
        <taxon>Bacillati</taxon>
        <taxon>Actinomycetota</taxon>
        <taxon>Actinomycetes</taxon>
        <taxon>Kitasatosporales</taxon>
        <taxon>Streptomycetaceae</taxon>
        <taxon>Streptomyces</taxon>
    </lineage>
</organism>